<dbReference type="AlphaFoldDB" id="A0A2V5L6Z8"/>
<feature type="domain" description="DUF559" evidence="1">
    <location>
        <begin position="241"/>
        <end position="299"/>
    </location>
</feature>
<evidence type="ECO:0000313" key="3">
    <source>
        <dbReference type="Proteomes" id="UP000247832"/>
    </source>
</evidence>
<dbReference type="EMBL" id="QJVD01000010">
    <property type="protein sequence ID" value="PYI67225.1"/>
    <property type="molecule type" value="Genomic_DNA"/>
</dbReference>
<sequence length="316" mass="35111">MVTQGARGIPEIPFTTAEAQARGLTRPELRGRGVTGVSQGLYRPADWDFTLREAARALCAATPGAWISHSTAARLHELVRPPWLSDSNELHFSKARNLPQIRRKGITAHRVTAFDDEVETDGNLRISTRARTWLDLARILPLTDLVCLGDQLIRIPRPEFEDRQSPYATMESLRAMVGRHRNLQGIVHARESLDLMRVGADSPPETLLRLAINDAGLPEPELQLTLWNGRGTPSADAGYRSRRIALQYDGAHHLDEVQRHSDRRRDKAFEAAGWIVLIFTDADLADGFESAVHRIRAALRQAWTDPAIASGFASGS</sequence>
<name>A0A2V5L6Z8_9MICC</name>
<accession>A0A2V5L6Z8</accession>
<dbReference type="Proteomes" id="UP000247832">
    <property type="component" value="Unassembled WGS sequence"/>
</dbReference>
<dbReference type="OrthoDB" id="3234479at2"/>
<dbReference type="InterPro" id="IPR007569">
    <property type="entry name" value="DUF559"/>
</dbReference>
<dbReference type="RefSeq" id="WP_110501022.1">
    <property type="nucleotide sequence ID" value="NZ_QJVD01000010.1"/>
</dbReference>
<protein>
    <recommendedName>
        <fullName evidence="1">DUF559 domain-containing protein</fullName>
    </recommendedName>
</protein>
<dbReference type="SUPFAM" id="SSF52980">
    <property type="entry name" value="Restriction endonuclease-like"/>
    <property type="match status" value="1"/>
</dbReference>
<keyword evidence="3" id="KW-1185">Reference proteome</keyword>
<evidence type="ECO:0000259" key="1">
    <source>
        <dbReference type="Pfam" id="PF04480"/>
    </source>
</evidence>
<organism evidence="2 3">
    <name type="scientific">Arthrobacter livingstonensis</name>
    <dbReference type="NCBI Taxonomy" id="670078"/>
    <lineage>
        <taxon>Bacteria</taxon>
        <taxon>Bacillati</taxon>
        <taxon>Actinomycetota</taxon>
        <taxon>Actinomycetes</taxon>
        <taxon>Micrococcales</taxon>
        <taxon>Micrococcaceae</taxon>
        <taxon>Arthrobacter</taxon>
    </lineage>
</organism>
<proteinExistence type="predicted"/>
<comment type="caution">
    <text evidence="2">The sequence shown here is derived from an EMBL/GenBank/DDBJ whole genome shotgun (WGS) entry which is preliminary data.</text>
</comment>
<reference evidence="2 3" key="1">
    <citation type="submission" date="2018-05" db="EMBL/GenBank/DDBJ databases">
        <title>Genetic diversity of glacier-inhabiting Cryobacterium bacteria in China and description of Cryobacterium mengkeensis sp. nov. and Arthrobacter glacialis sp. nov.</title>
        <authorList>
            <person name="Liu Q."/>
            <person name="Xin Y.-H."/>
        </authorList>
    </citation>
    <scope>NUCLEOTIDE SEQUENCE [LARGE SCALE GENOMIC DNA]</scope>
    <source>
        <strain evidence="2 3">LI2</strain>
    </source>
</reference>
<dbReference type="Gene3D" id="3.40.960.10">
    <property type="entry name" value="VSR Endonuclease"/>
    <property type="match status" value="1"/>
</dbReference>
<gene>
    <name evidence="2" type="ORF">CVV68_10805</name>
</gene>
<dbReference type="InterPro" id="IPR011335">
    <property type="entry name" value="Restrct_endonuc-II-like"/>
</dbReference>
<evidence type="ECO:0000313" key="2">
    <source>
        <dbReference type="EMBL" id="PYI67225.1"/>
    </source>
</evidence>
<dbReference type="Pfam" id="PF04480">
    <property type="entry name" value="DUF559"/>
    <property type="match status" value="1"/>
</dbReference>